<feature type="compositionally biased region" description="Polar residues" evidence="1">
    <location>
        <begin position="457"/>
        <end position="471"/>
    </location>
</feature>
<dbReference type="EMBL" id="DS547114">
    <property type="protein sequence ID" value="EDR05229.1"/>
    <property type="molecule type" value="Genomic_DNA"/>
</dbReference>
<sequence>MPSSVPVIQAVKTITKRGVIEVKNSIGDCLGYISKNSLSKAQLQYESAIENATTVTFVIQESLISASQVRITMEDPDEIGFPLLGLLQAANDTSVDTVLESYNFLYLTGIAQPGSVAGAVPANISNAYTNATTSVRAPESDVWTINLTTGNLLPQWINSNGCKLGAHPHILQALKCLFIERPTSHQQRPSVTLNSDRLHWLCIANTALMILRRNDEDERAEVGQVHCDRAGASRGFETRDTLHHSKTLGFNHHDVADNIAMTRPLIRYSRDLSRSQPDRIQAEDSRVVWQNCVPHVAHFLPSNQPLDSLDPPPSNAYGTLIVIFTFPLTAYQGIANPKSRRLSPDRGSAVARDMLNARRTERLTRGDVCVEFVRVGEVLGGQCGFGGCVEREVTGAVEDEEPKGEKISATSAVDIICVIYNDENQDRRDRDQHCFTSSQNLNPQHLLPSALRARTSAGDSSTPSHPSTNFSGIEREPNVWARIEFSNRRQGNSKSLSFRRSDTICSAAHVLAGTLDHFIFSPSAMNSSIRRCILVGESNRRSNAFWHFDALVDWSVSEAFYPSVLFPGAVHQQKPFATMLSGRRGERDTDERAVGVLELFPHRRGLCLWRRGGASSCVARIEPAVEHGFKIEAMADECTSSAKGDGDDELVVTVKIKINVQISKLAHGRLFEHFYLNSTYLSITLPQTLQLPRMSFSHSTGHQVSLATQILHSQKIPSPDRSDRNAQPLIPPSIDDTTKYTHDGSASWHSTFNPLTPTPPSQHRLLILPCACDLPLRKTPKTALTTQHRLNAHRFNTIISTPDPRSGDKRRLFEFAMPWYAVRGKEKMTMEYAINCLMWREGIVHTLRFTCLSGVGPRVMCRSQSIVTCFDGNGNRTYLTTELTVALTSAPTYDSQLNVDVERIKLPGYTTTTRDPGKETPTVVQFCELTTLRREGPNEPTPHAADSMVGRSLALFVHLHHLSTNSGVAYSIMAS</sequence>
<dbReference type="AlphaFoldDB" id="B0DJL5"/>
<dbReference type="RefSeq" id="XP_001884194.1">
    <property type="nucleotide sequence ID" value="XM_001884159.1"/>
</dbReference>
<name>B0DJL5_LACBS</name>
<reference evidence="2 3" key="1">
    <citation type="journal article" date="2008" name="Nature">
        <title>The genome of Laccaria bicolor provides insights into mycorrhizal symbiosis.</title>
        <authorList>
            <person name="Martin F."/>
            <person name="Aerts A."/>
            <person name="Ahren D."/>
            <person name="Brun A."/>
            <person name="Danchin E.G.J."/>
            <person name="Duchaussoy F."/>
            <person name="Gibon J."/>
            <person name="Kohler A."/>
            <person name="Lindquist E."/>
            <person name="Pereda V."/>
            <person name="Salamov A."/>
            <person name="Shapiro H.J."/>
            <person name="Wuyts J."/>
            <person name="Blaudez D."/>
            <person name="Buee M."/>
            <person name="Brokstein P."/>
            <person name="Canbaeck B."/>
            <person name="Cohen D."/>
            <person name="Courty P.E."/>
            <person name="Coutinho P.M."/>
            <person name="Delaruelle C."/>
            <person name="Detter J.C."/>
            <person name="Deveau A."/>
            <person name="DiFazio S."/>
            <person name="Duplessis S."/>
            <person name="Fraissinet-Tachet L."/>
            <person name="Lucic E."/>
            <person name="Frey-Klett P."/>
            <person name="Fourrey C."/>
            <person name="Feussner I."/>
            <person name="Gay G."/>
            <person name="Grimwood J."/>
            <person name="Hoegger P.J."/>
            <person name="Jain P."/>
            <person name="Kilaru S."/>
            <person name="Labbe J."/>
            <person name="Lin Y.C."/>
            <person name="Legue V."/>
            <person name="Le Tacon F."/>
            <person name="Marmeisse R."/>
            <person name="Melayah D."/>
            <person name="Montanini B."/>
            <person name="Muratet M."/>
            <person name="Nehls U."/>
            <person name="Niculita-Hirzel H."/>
            <person name="Oudot-Le Secq M.P."/>
            <person name="Peter M."/>
            <person name="Quesneville H."/>
            <person name="Rajashekar B."/>
            <person name="Reich M."/>
            <person name="Rouhier N."/>
            <person name="Schmutz J."/>
            <person name="Yin T."/>
            <person name="Chalot M."/>
            <person name="Henrissat B."/>
            <person name="Kuees U."/>
            <person name="Lucas S."/>
            <person name="Van de Peer Y."/>
            <person name="Podila G.K."/>
            <person name="Polle A."/>
            <person name="Pukkila P.J."/>
            <person name="Richardson P.M."/>
            <person name="Rouze P."/>
            <person name="Sanders I.R."/>
            <person name="Stajich J.E."/>
            <person name="Tunlid A."/>
            <person name="Tuskan G."/>
            <person name="Grigoriev I.V."/>
        </authorList>
    </citation>
    <scope>NUCLEOTIDE SEQUENCE [LARGE SCALE GENOMIC DNA]</scope>
    <source>
        <strain evidence="3">S238N-H82 / ATCC MYA-4686</strain>
    </source>
</reference>
<protein>
    <submittedName>
        <fullName evidence="2">Predicted protein</fullName>
    </submittedName>
</protein>
<evidence type="ECO:0000256" key="1">
    <source>
        <dbReference type="SAM" id="MobiDB-lite"/>
    </source>
</evidence>
<organism evidence="3">
    <name type="scientific">Laccaria bicolor (strain S238N-H82 / ATCC MYA-4686)</name>
    <name type="common">Bicoloured deceiver</name>
    <name type="synonym">Laccaria laccata var. bicolor</name>
    <dbReference type="NCBI Taxonomy" id="486041"/>
    <lineage>
        <taxon>Eukaryota</taxon>
        <taxon>Fungi</taxon>
        <taxon>Dikarya</taxon>
        <taxon>Basidiomycota</taxon>
        <taxon>Agaricomycotina</taxon>
        <taxon>Agaricomycetes</taxon>
        <taxon>Agaricomycetidae</taxon>
        <taxon>Agaricales</taxon>
        <taxon>Agaricineae</taxon>
        <taxon>Hydnangiaceae</taxon>
        <taxon>Laccaria</taxon>
    </lineage>
</organism>
<evidence type="ECO:0000313" key="3">
    <source>
        <dbReference type="Proteomes" id="UP000001194"/>
    </source>
</evidence>
<keyword evidence="3" id="KW-1185">Reference proteome</keyword>
<dbReference type="InParanoid" id="B0DJL5"/>
<dbReference type="GeneID" id="6079797"/>
<dbReference type="OrthoDB" id="4584900at2759"/>
<evidence type="ECO:0000313" key="2">
    <source>
        <dbReference type="EMBL" id="EDR05229.1"/>
    </source>
</evidence>
<feature type="region of interest" description="Disordered" evidence="1">
    <location>
        <begin position="715"/>
        <end position="742"/>
    </location>
</feature>
<dbReference type="HOGENOM" id="CLU_304624_0_0_1"/>
<gene>
    <name evidence="2" type="ORF">LACBIDRAFT_329911</name>
</gene>
<dbReference type="KEGG" id="lbc:LACBIDRAFT_329911"/>
<dbReference type="Proteomes" id="UP000001194">
    <property type="component" value="Unassembled WGS sequence"/>
</dbReference>
<accession>B0DJL5</accession>
<proteinExistence type="predicted"/>
<feature type="region of interest" description="Disordered" evidence="1">
    <location>
        <begin position="452"/>
        <end position="473"/>
    </location>
</feature>